<comment type="caution">
    <text evidence="1">The sequence shown here is derived from an EMBL/GenBank/DDBJ whole genome shotgun (WGS) entry which is preliminary data.</text>
</comment>
<accession>A0AAD9WJY5</accession>
<protein>
    <submittedName>
        <fullName evidence="1">Uncharacterized protein</fullName>
    </submittedName>
</protein>
<dbReference type="EMBL" id="JANJYI010000009">
    <property type="protein sequence ID" value="KAK2633946.1"/>
    <property type="molecule type" value="Genomic_DNA"/>
</dbReference>
<organism evidence="1 2">
    <name type="scientific">Dipteronia dyeriana</name>
    <dbReference type="NCBI Taxonomy" id="168575"/>
    <lineage>
        <taxon>Eukaryota</taxon>
        <taxon>Viridiplantae</taxon>
        <taxon>Streptophyta</taxon>
        <taxon>Embryophyta</taxon>
        <taxon>Tracheophyta</taxon>
        <taxon>Spermatophyta</taxon>
        <taxon>Magnoliopsida</taxon>
        <taxon>eudicotyledons</taxon>
        <taxon>Gunneridae</taxon>
        <taxon>Pentapetalae</taxon>
        <taxon>rosids</taxon>
        <taxon>malvids</taxon>
        <taxon>Sapindales</taxon>
        <taxon>Sapindaceae</taxon>
        <taxon>Hippocastanoideae</taxon>
        <taxon>Acereae</taxon>
        <taxon>Dipteronia</taxon>
    </lineage>
</organism>
<dbReference type="AlphaFoldDB" id="A0AAD9WJY5"/>
<dbReference type="Proteomes" id="UP001280121">
    <property type="component" value="Unassembled WGS sequence"/>
</dbReference>
<keyword evidence="2" id="KW-1185">Reference proteome</keyword>
<name>A0AAD9WJY5_9ROSI</name>
<evidence type="ECO:0000313" key="2">
    <source>
        <dbReference type="Proteomes" id="UP001280121"/>
    </source>
</evidence>
<sequence length="105" mass="11776">MKKMHVFKPVYTYPPKLHSSSMSFHNGMTKAPSLLIRNYKSFGFISNPNFFGFCSHTSNVVESDSLHVSNCLCRPKNPPLNSIPPISTATSKKTVVKLITFKILD</sequence>
<evidence type="ECO:0000313" key="1">
    <source>
        <dbReference type="EMBL" id="KAK2633946.1"/>
    </source>
</evidence>
<reference evidence="1" key="1">
    <citation type="journal article" date="2023" name="Plant J.">
        <title>Genome sequences and population genomics provide insights into the demographic history, inbreeding, and mutation load of two 'living fossil' tree species of Dipteronia.</title>
        <authorList>
            <person name="Feng Y."/>
            <person name="Comes H.P."/>
            <person name="Chen J."/>
            <person name="Zhu S."/>
            <person name="Lu R."/>
            <person name="Zhang X."/>
            <person name="Li P."/>
            <person name="Qiu J."/>
            <person name="Olsen K.M."/>
            <person name="Qiu Y."/>
        </authorList>
    </citation>
    <scope>NUCLEOTIDE SEQUENCE</scope>
    <source>
        <strain evidence="1">KIB01</strain>
    </source>
</reference>
<gene>
    <name evidence="1" type="ORF">Ddye_028738</name>
</gene>
<proteinExistence type="predicted"/>